<dbReference type="InterPro" id="IPR000719">
    <property type="entry name" value="Prot_kinase_dom"/>
</dbReference>
<accession>A0A7N2RA10</accession>
<reference evidence="3 4" key="1">
    <citation type="journal article" date="2016" name="G3 (Bethesda)">
        <title>First Draft Assembly and Annotation of the Genome of a California Endemic Oak Quercus lobata Nee (Fagaceae).</title>
        <authorList>
            <person name="Sork V.L."/>
            <person name="Fitz-Gibbon S.T."/>
            <person name="Puiu D."/>
            <person name="Crepeau M."/>
            <person name="Gugger P.F."/>
            <person name="Sherman R."/>
            <person name="Stevens K."/>
            <person name="Langley C.H."/>
            <person name="Pellegrini M."/>
            <person name="Salzberg S.L."/>
        </authorList>
    </citation>
    <scope>NUCLEOTIDE SEQUENCE [LARGE SCALE GENOMIC DNA]</scope>
    <source>
        <strain evidence="3 4">cv. SW786</strain>
    </source>
</reference>
<name>A0A7N2RA10_QUELO</name>
<dbReference type="GO" id="GO:0016020">
    <property type="term" value="C:membrane"/>
    <property type="evidence" value="ECO:0007669"/>
    <property type="project" value="TreeGrafter"/>
</dbReference>
<dbReference type="InterPro" id="IPR011009">
    <property type="entry name" value="Kinase-like_dom_sf"/>
</dbReference>
<evidence type="ECO:0000313" key="3">
    <source>
        <dbReference type="EnsemblPlants" id="QL08p062836:mrna"/>
    </source>
</evidence>
<dbReference type="InterPro" id="IPR008271">
    <property type="entry name" value="Ser/Thr_kinase_AS"/>
</dbReference>
<keyword evidence="4" id="KW-1185">Reference proteome</keyword>
<dbReference type="PROSITE" id="PS50011">
    <property type="entry name" value="PROTEIN_KINASE_DOM"/>
    <property type="match status" value="1"/>
</dbReference>
<proteinExistence type="predicted"/>
<feature type="region of interest" description="Disordered" evidence="1">
    <location>
        <begin position="144"/>
        <end position="167"/>
    </location>
</feature>
<evidence type="ECO:0000259" key="2">
    <source>
        <dbReference type="PROSITE" id="PS50011"/>
    </source>
</evidence>
<evidence type="ECO:0000313" key="4">
    <source>
        <dbReference type="Proteomes" id="UP000594261"/>
    </source>
</evidence>
<dbReference type="EMBL" id="LRBV02000008">
    <property type="status" value="NOT_ANNOTATED_CDS"/>
    <property type="molecule type" value="Genomic_DNA"/>
</dbReference>
<dbReference type="InParanoid" id="A0A7N2RA10"/>
<dbReference type="Gramene" id="QL08p062836:mrna">
    <property type="protein sequence ID" value="QL08p062836:mrna"/>
    <property type="gene ID" value="QL08p062836"/>
</dbReference>
<dbReference type="OMA" id="QIVNGRC"/>
<feature type="domain" description="Protein kinase" evidence="2">
    <location>
        <begin position="1"/>
        <end position="223"/>
    </location>
</feature>
<dbReference type="GO" id="GO:0004672">
    <property type="term" value="F:protein kinase activity"/>
    <property type="evidence" value="ECO:0007669"/>
    <property type="project" value="InterPro"/>
</dbReference>
<feature type="compositionally biased region" description="Basic and acidic residues" evidence="1">
    <location>
        <begin position="156"/>
        <end position="167"/>
    </location>
</feature>
<dbReference type="AlphaFoldDB" id="A0A7N2RA10"/>
<dbReference type="Gene3D" id="1.10.510.10">
    <property type="entry name" value="Transferase(Phosphotransferase) domain 1"/>
    <property type="match status" value="1"/>
</dbReference>
<dbReference type="Pfam" id="PF00069">
    <property type="entry name" value="Pkinase"/>
    <property type="match status" value="1"/>
</dbReference>
<protein>
    <recommendedName>
        <fullName evidence="2">Protein kinase domain-containing protein</fullName>
    </recommendedName>
</protein>
<dbReference type="Proteomes" id="UP000594261">
    <property type="component" value="Chromosome 8"/>
</dbReference>
<dbReference type="PANTHER" id="PTHR48055:SF55">
    <property type="entry name" value="PROTEIN KINASE DOMAIN-CONTAINING PROTEIN"/>
    <property type="match status" value="1"/>
</dbReference>
<reference evidence="3" key="2">
    <citation type="submission" date="2021-01" db="UniProtKB">
        <authorList>
            <consortium name="EnsemblPlants"/>
        </authorList>
    </citation>
    <scope>IDENTIFICATION</scope>
</reference>
<dbReference type="SMART" id="SM00220">
    <property type="entry name" value="S_TKc"/>
    <property type="match status" value="1"/>
</dbReference>
<dbReference type="PANTHER" id="PTHR48055">
    <property type="entry name" value="LEUCINE-RICH REPEAT RECEPTOR PROTEIN KINASE EMS1"/>
    <property type="match status" value="1"/>
</dbReference>
<organism evidence="3 4">
    <name type="scientific">Quercus lobata</name>
    <name type="common">Valley oak</name>
    <dbReference type="NCBI Taxonomy" id="97700"/>
    <lineage>
        <taxon>Eukaryota</taxon>
        <taxon>Viridiplantae</taxon>
        <taxon>Streptophyta</taxon>
        <taxon>Embryophyta</taxon>
        <taxon>Tracheophyta</taxon>
        <taxon>Spermatophyta</taxon>
        <taxon>Magnoliopsida</taxon>
        <taxon>eudicotyledons</taxon>
        <taxon>Gunneridae</taxon>
        <taxon>Pentapetalae</taxon>
        <taxon>rosids</taxon>
        <taxon>fabids</taxon>
        <taxon>Fagales</taxon>
        <taxon>Fagaceae</taxon>
        <taxon>Quercus</taxon>
    </lineage>
</organism>
<dbReference type="GO" id="GO:0005524">
    <property type="term" value="F:ATP binding"/>
    <property type="evidence" value="ECO:0007669"/>
    <property type="project" value="InterPro"/>
</dbReference>
<dbReference type="SUPFAM" id="SSF56112">
    <property type="entry name" value="Protein kinase-like (PK-like)"/>
    <property type="match status" value="1"/>
</dbReference>
<dbReference type="InterPro" id="IPR051564">
    <property type="entry name" value="LRR_receptor-like_kinase"/>
</dbReference>
<evidence type="ECO:0000256" key="1">
    <source>
        <dbReference type="SAM" id="MobiDB-lite"/>
    </source>
</evidence>
<dbReference type="PROSITE" id="PS00108">
    <property type="entry name" value="PROTEIN_KINASE_ST"/>
    <property type="match status" value="1"/>
</dbReference>
<dbReference type="EnsemblPlants" id="QL08p062836:mrna">
    <property type="protein sequence ID" value="QL08p062836:mrna"/>
    <property type="gene ID" value="QL08p062836"/>
</dbReference>
<sequence length="229" mass="25227">MVAHVSDFDLARLLSVTNDSSGKETSTIGIKESIGYAAPETNIAIDVASALHYLHEHCKRPIIHCDLKPSNVLLDNDMIAHISDFGLARLLSSTIDVSQNQTSTAGLKGSIGYAAPDSFNLHNFVRMALPERLVQIVDANLSTREVDETATDEDSHDNYDHTDPEAEEGKNHIENLCQMNANMHKCLFSVFKIGLACSLELPQERINMENVTRELHHIKNAFLGIGIHG</sequence>